<protein>
    <recommendedName>
        <fullName evidence="6">Protein YIPF</fullName>
    </recommendedName>
</protein>
<evidence type="ECO:0000256" key="1">
    <source>
        <dbReference type="ARBA" id="ARBA00004141"/>
    </source>
</evidence>
<feature type="domain" description="Yip1" evidence="8">
    <location>
        <begin position="102"/>
        <end position="269"/>
    </location>
</feature>
<feature type="region of interest" description="Disordered" evidence="7">
    <location>
        <begin position="292"/>
        <end position="316"/>
    </location>
</feature>
<evidence type="ECO:0000256" key="4">
    <source>
        <dbReference type="ARBA" id="ARBA00022989"/>
    </source>
</evidence>
<feature type="compositionally biased region" description="Polar residues" evidence="7">
    <location>
        <begin position="292"/>
        <end position="308"/>
    </location>
</feature>
<gene>
    <name evidence="9" type="primary">Yipf1</name>
</gene>
<dbReference type="GO" id="GO:0016192">
    <property type="term" value="P:vesicle-mediated transport"/>
    <property type="evidence" value="ECO:0007669"/>
    <property type="project" value="InterPro"/>
</dbReference>
<evidence type="ECO:0000256" key="2">
    <source>
        <dbReference type="ARBA" id="ARBA00010596"/>
    </source>
</evidence>
<feature type="transmembrane region" description="Helical" evidence="6">
    <location>
        <begin position="119"/>
        <end position="140"/>
    </location>
</feature>
<evidence type="ECO:0000256" key="5">
    <source>
        <dbReference type="ARBA" id="ARBA00023136"/>
    </source>
</evidence>
<dbReference type="GO" id="GO:0031267">
    <property type="term" value="F:small GTPase binding"/>
    <property type="evidence" value="ECO:0007669"/>
    <property type="project" value="InterPro"/>
</dbReference>
<keyword evidence="4 6" id="KW-1133">Transmembrane helix</keyword>
<dbReference type="PANTHER" id="PTHR12822:SF2">
    <property type="entry name" value="PROTEIN YIPF"/>
    <property type="match status" value="1"/>
</dbReference>
<dbReference type="EMBL" id="LR791962">
    <property type="protein sequence ID" value="CAB3267824.1"/>
    <property type="molecule type" value="mRNA"/>
</dbReference>
<proteinExistence type="evidence at transcript level"/>
<feature type="transmembrane region" description="Helical" evidence="6">
    <location>
        <begin position="252"/>
        <end position="275"/>
    </location>
</feature>
<feature type="region of interest" description="Disordered" evidence="7">
    <location>
        <begin position="47"/>
        <end position="66"/>
    </location>
</feature>
<feature type="transmembrane region" description="Helical" evidence="6">
    <location>
        <begin position="196"/>
        <end position="217"/>
    </location>
</feature>
<accession>A0A6F9DWJ8</accession>
<dbReference type="AlphaFoldDB" id="A0A6F9DWJ8"/>
<feature type="region of interest" description="Disordered" evidence="7">
    <location>
        <begin position="1"/>
        <end position="29"/>
    </location>
</feature>
<reference evidence="9" key="1">
    <citation type="submission" date="2020-04" db="EMBL/GenBank/DDBJ databases">
        <authorList>
            <person name="Neveu A P."/>
        </authorList>
    </citation>
    <scope>NUCLEOTIDE SEQUENCE</scope>
    <source>
        <tissue evidence="9">Whole embryo</tissue>
    </source>
</reference>
<evidence type="ECO:0000259" key="8">
    <source>
        <dbReference type="Pfam" id="PF04893"/>
    </source>
</evidence>
<feature type="transmembrane region" description="Helical" evidence="6">
    <location>
        <begin position="223"/>
        <end position="245"/>
    </location>
</feature>
<evidence type="ECO:0000256" key="3">
    <source>
        <dbReference type="ARBA" id="ARBA00022692"/>
    </source>
</evidence>
<dbReference type="GO" id="GO:0000139">
    <property type="term" value="C:Golgi membrane"/>
    <property type="evidence" value="ECO:0007669"/>
    <property type="project" value="UniProtKB-SubCell"/>
</dbReference>
<organism evidence="9">
    <name type="scientific">Phallusia mammillata</name>
    <dbReference type="NCBI Taxonomy" id="59560"/>
    <lineage>
        <taxon>Eukaryota</taxon>
        <taxon>Metazoa</taxon>
        <taxon>Chordata</taxon>
        <taxon>Tunicata</taxon>
        <taxon>Ascidiacea</taxon>
        <taxon>Phlebobranchia</taxon>
        <taxon>Ascidiidae</taxon>
        <taxon>Phallusia</taxon>
    </lineage>
</organism>
<name>A0A6F9DWJ8_9ASCI</name>
<dbReference type="InterPro" id="IPR039765">
    <property type="entry name" value="Yip5/YIPF1/YIPF2"/>
</dbReference>
<comment type="subcellular location">
    <subcellularLocation>
        <location evidence="6">Golgi apparatus membrane</location>
        <topology evidence="6">Multi-pass membrane protein</topology>
    </subcellularLocation>
    <subcellularLocation>
        <location evidence="1">Membrane</location>
        <topology evidence="1">Multi-pass membrane protein</topology>
    </subcellularLocation>
</comment>
<dbReference type="InterPro" id="IPR006977">
    <property type="entry name" value="Yip1_dom"/>
</dbReference>
<comment type="similarity">
    <text evidence="2 6">Belongs to the YIP1 family.</text>
</comment>
<evidence type="ECO:0000256" key="7">
    <source>
        <dbReference type="SAM" id="MobiDB-lite"/>
    </source>
</evidence>
<dbReference type="Pfam" id="PF04893">
    <property type="entry name" value="Yip1"/>
    <property type="match status" value="1"/>
</dbReference>
<keyword evidence="5 6" id="KW-0472">Membrane</keyword>
<feature type="transmembrane region" description="Helical" evidence="6">
    <location>
        <begin position="160"/>
        <end position="184"/>
    </location>
</feature>
<evidence type="ECO:0000313" key="9">
    <source>
        <dbReference type="EMBL" id="CAB3267824.1"/>
    </source>
</evidence>
<keyword evidence="3 6" id="KW-0812">Transmembrane</keyword>
<evidence type="ECO:0000256" key="6">
    <source>
        <dbReference type="RuleBase" id="RU361264"/>
    </source>
</evidence>
<dbReference type="PANTHER" id="PTHR12822">
    <property type="entry name" value="PROTEIN YIPF"/>
    <property type="match status" value="1"/>
</dbReference>
<sequence length="316" mass="35168">MSDPVQDFGFQTSPNEKELWEPTAQSGVTDAATLNVENDEGDMHTFTQFPDSAIDDENAETSDTSGLIDKKENPIWSFAFYQKLFDVDTNIVLNRIMGSMIPLPSKSFKSAYIGGRPDLYGPFWICATLVLVVGVCGNLTTLLTHYSDEKYHYTPQFERLSVAAIIVYSYTFVWPLLVRAILWWRKTASGFSVADIMCIYGYSIFIFIPVSFLLLIPVPWLDWLLTALAISVSGAVLLLSLWPAFRDDSRQIAVVVLLVLFACHAAMAVGLQLYFFTPLSISYAPNATESAPSKLNLDHSTSLPNPTGRSFEKNGQ</sequence>